<dbReference type="Proteomes" id="UP001201262">
    <property type="component" value="Unassembled WGS sequence"/>
</dbReference>
<evidence type="ECO:0000256" key="1">
    <source>
        <dbReference type="SAM" id="MobiDB-lite"/>
    </source>
</evidence>
<evidence type="ECO:0000313" key="3">
    <source>
        <dbReference type="Proteomes" id="UP001201262"/>
    </source>
</evidence>
<dbReference type="AlphaFoldDB" id="A0AAD4KTU1"/>
<comment type="caution">
    <text evidence="2">The sequence shown here is derived from an EMBL/GenBank/DDBJ whole genome shotgun (WGS) entry which is preliminary data.</text>
</comment>
<dbReference type="RefSeq" id="XP_046074458.1">
    <property type="nucleotide sequence ID" value="XM_046209390.1"/>
</dbReference>
<evidence type="ECO:0000313" key="2">
    <source>
        <dbReference type="EMBL" id="KAH8700752.1"/>
    </source>
</evidence>
<gene>
    <name evidence="2" type="ORF">BGW36DRAFT_135219</name>
</gene>
<feature type="compositionally biased region" description="Polar residues" evidence="1">
    <location>
        <begin position="76"/>
        <end position="97"/>
    </location>
</feature>
<feature type="region of interest" description="Disordered" evidence="1">
    <location>
        <begin position="21"/>
        <end position="125"/>
    </location>
</feature>
<feature type="compositionally biased region" description="Polar residues" evidence="1">
    <location>
        <begin position="51"/>
        <end position="69"/>
    </location>
</feature>
<reference evidence="2" key="1">
    <citation type="submission" date="2021-12" db="EMBL/GenBank/DDBJ databases">
        <title>Convergent genome expansion in fungi linked to evolution of root-endophyte symbiosis.</title>
        <authorList>
            <consortium name="DOE Joint Genome Institute"/>
            <person name="Ke Y.-H."/>
            <person name="Bonito G."/>
            <person name="Liao H.-L."/>
            <person name="Looney B."/>
            <person name="Rojas-Flechas A."/>
            <person name="Nash J."/>
            <person name="Hameed K."/>
            <person name="Schadt C."/>
            <person name="Martin F."/>
            <person name="Crous P.W."/>
            <person name="Miettinen O."/>
            <person name="Magnuson J.K."/>
            <person name="Labbe J."/>
            <person name="Jacobson D."/>
            <person name="Doktycz M.J."/>
            <person name="Veneault-Fourrey C."/>
            <person name="Kuo A."/>
            <person name="Mondo S."/>
            <person name="Calhoun S."/>
            <person name="Riley R."/>
            <person name="Ohm R."/>
            <person name="LaButti K."/>
            <person name="Andreopoulos B."/>
            <person name="Pangilinan J."/>
            <person name="Nolan M."/>
            <person name="Tritt A."/>
            <person name="Clum A."/>
            <person name="Lipzen A."/>
            <person name="Daum C."/>
            <person name="Barry K."/>
            <person name="Grigoriev I.V."/>
            <person name="Vilgalys R."/>
        </authorList>
    </citation>
    <scope>NUCLEOTIDE SEQUENCE</scope>
    <source>
        <strain evidence="2">PMI_201</strain>
    </source>
</reference>
<protein>
    <submittedName>
        <fullName evidence="2">Uncharacterized protein</fullName>
    </submittedName>
</protein>
<proteinExistence type="predicted"/>
<dbReference type="EMBL" id="JAJTJA010000004">
    <property type="protein sequence ID" value="KAH8700752.1"/>
    <property type="molecule type" value="Genomic_DNA"/>
</dbReference>
<accession>A0AAD4KTU1</accession>
<keyword evidence="3" id="KW-1185">Reference proteome</keyword>
<sequence length="125" mass="13880">MGLIKTGLTIAGGYGLIKAASKAANSYEEKKQNRPIQPQYQPPPQQYQPGHDQQTGNMYTNPMNNSQPHPQWRSPYESQQNHGKQMNYTAPQSQSHGMKSLGGCPPPYDQGSMYEMPQDIKQGSA</sequence>
<dbReference type="GeneID" id="70239677"/>
<name>A0AAD4KTU1_9EURO</name>
<organism evidence="2 3">
    <name type="scientific">Talaromyces proteolyticus</name>
    <dbReference type="NCBI Taxonomy" id="1131652"/>
    <lineage>
        <taxon>Eukaryota</taxon>
        <taxon>Fungi</taxon>
        <taxon>Dikarya</taxon>
        <taxon>Ascomycota</taxon>
        <taxon>Pezizomycotina</taxon>
        <taxon>Eurotiomycetes</taxon>
        <taxon>Eurotiomycetidae</taxon>
        <taxon>Eurotiales</taxon>
        <taxon>Trichocomaceae</taxon>
        <taxon>Talaromyces</taxon>
        <taxon>Talaromyces sect. Bacilispori</taxon>
    </lineage>
</organism>